<dbReference type="AlphaFoldDB" id="A0A9X2HHD1"/>
<reference evidence="2" key="1">
    <citation type="submission" date="2022-05" db="EMBL/GenBank/DDBJ databases">
        <title>Sphingomonas sp. strain MG17 Genome sequencing and assembly.</title>
        <authorList>
            <person name="Kim I."/>
        </authorList>
    </citation>
    <scope>NUCLEOTIDE SEQUENCE</scope>
    <source>
        <strain evidence="2">MG17</strain>
    </source>
</reference>
<evidence type="ECO:0000256" key="1">
    <source>
        <dbReference type="SAM" id="MobiDB-lite"/>
    </source>
</evidence>
<comment type="caution">
    <text evidence="2">The sequence shown here is derived from an EMBL/GenBank/DDBJ whole genome shotgun (WGS) entry which is preliminary data.</text>
</comment>
<name>A0A9X2HHD1_9SPHN</name>
<accession>A0A9X2HHD1</accession>
<sequence length="392" mass="42678">MNAVTPAAYDPSTFDHAAFHELLPGVPDEQRYDGWVPEKQKRFLIALARGLSVTKACAIVRLSRQSAYALRDSARGAAFALGWNAAQLRARDVLADELMDRALNGVRETVTDDDGRVTTRHRQDNNLAWRMLSRLDRRADAACTETGAAAARLAAADFEQLLDLIGRDAAPARAGLFLAARIDRAGMEATPDDLAPIRALARADRWLRTRVDEAQPLDTADLDPADRARWTGEQWARAEAAGLVQLAPPEPAAPDTPPDCQLRQPGQGADAMPDPDNPDDEPVWWDSGEERWLTRFPPPDHYFGHEEGEYGDAGYWRTLDADEVVAVEAPGRAQTEASLPAVNAAREAWFAARLAEAEALRAAAPSALQTSLPASEGQGAGARASTRRRTTH</sequence>
<gene>
    <name evidence="2" type="ORF">M9978_00290</name>
</gene>
<organism evidence="2 3">
    <name type="scientific">Sphingomonas tagetis</name>
    <dbReference type="NCBI Taxonomy" id="2949092"/>
    <lineage>
        <taxon>Bacteria</taxon>
        <taxon>Pseudomonadati</taxon>
        <taxon>Pseudomonadota</taxon>
        <taxon>Alphaproteobacteria</taxon>
        <taxon>Sphingomonadales</taxon>
        <taxon>Sphingomonadaceae</taxon>
        <taxon>Sphingomonas</taxon>
    </lineage>
</organism>
<dbReference type="Proteomes" id="UP001139451">
    <property type="component" value="Unassembled WGS sequence"/>
</dbReference>
<protein>
    <submittedName>
        <fullName evidence="2">Uncharacterized protein</fullName>
    </submittedName>
</protein>
<dbReference type="EMBL" id="JAMLDX010000001">
    <property type="protein sequence ID" value="MCP3728856.1"/>
    <property type="molecule type" value="Genomic_DNA"/>
</dbReference>
<dbReference type="RefSeq" id="WP_254290792.1">
    <property type="nucleotide sequence ID" value="NZ_JAMLDX010000001.1"/>
</dbReference>
<evidence type="ECO:0000313" key="2">
    <source>
        <dbReference type="EMBL" id="MCP3728856.1"/>
    </source>
</evidence>
<feature type="compositionally biased region" description="Pro residues" evidence="1">
    <location>
        <begin position="248"/>
        <end position="257"/>
    </location>
</feature>
<feature type="region of interest" description="Disordered" evidence="1">
    <location>
        <begin position="247"/>
        <end position="285"/>
    </location>
</feature>
<evidence type="ECO:0000313" key="3">
    <source>
        <dbReference type="Proteomes" id="UP001139451"/>
    </source>
</evidence>
<keyword evidence="3" id="KW-1185">Reference proteome</keyword>
<proteinExistence type="predicted"/>
<feature type="region of interest" description="Disordered" evidence="1">
    <location>
        <begin position="368"/>
        <end position="392"/>
    </location>
</feature>